<name>A0A1I7BBS8_9FLAO</name>
<sequence>MSDKTFIVPHDFTELADNAMRNAIVTAKFVKAKIYALHVVAKEKHLEDARKELAKQLEKFAAEDVEIIPSVRVGNIFDDIGEFAAEHDAELIFMGTHGASGVQKITGSHALKVVSYSSVPFVVTQLKPVKDSGYDDIVVPLDLHKETKQKLAIVASMARYFKSRVHVITPDETDEFLKHKVQANIQFAKKFFSERDIEITATLAPSSGFDKEIVKHAIHVDADLIAIMNIHKNSIFGAFSNNYEQYMITNDAQIPVLVVNPVDSSQYGGSVLFT</sequence>
<comment type="similarity">
    <text evidence="1">Belongs to the universal stress protein A family.</text>
</comment>
<dbReference type="EMBL" id="FPAS01000005">
    <property type="protein sequence ID" value="SFT84594.1"/>
    <property type="molecule type" value="Genomic_DNA"/>
</dbReference>
<dbReference type="Pfam" id="PF00582">
    <property type="entry name" value="Usp"/>
    <property type="match status" value="1"/>
</dbReference>
<accession>A0A1I7BBS8</accession>
<feature type="domain" description="UspA" evidence="3">
    <location>
        <begin position="4"/>
        <end position="124"/>
    </location>
</feature>
<organism evidence="4 5">
    <name type="scientific">Lishizhenia tianjinensis</name>
    <dbReference type="NCBI Taxonomy" id="477690"/>
    <lineage>
        <taxon>Bacteria</taxon>
        <taxon>Pseudomonadati</taxon>
        <taxon>Bacteroidota</taxon>
        <taxon>Flavobacteriia</taxon>
        <taxon>Flavobacteriales</taxon>
        <taxon>Crocinitomicaceae</taxon>
        <taxon>Lishizhenia</taxon>
    </lineage>
</organism>
<evidence type="ECO:0000313" key="5">
    <source>
        <dbReference type="Proteomes" id="UP000236454"/>
    </source>
</evidence>
<feature type="coiled-coil region" evidence="2">
    <location>
        <begin position="39"/>
        <end position="66"/>
    </location>
</feature>
<dbReference type="SUPFAM" id="SSF52402">
    <property type="entry name" value="Adenine nucleotide alpha hydrolases-like"/>
    <property type="match status" value="2"/>
</dbReference>
<protein>
    <submittedName>
        <fullName evidence="4">Nucleotide-binding universal stress protein, UspA family</fullName>
    </submittedName>
</protein>
<dbReference type="Proteomes" id="UP000236454">
    <property type="component" value="Unassembled WGS sequence"/>
</dbReference>
<dbReference type="AlphaFoldDB" id="A0A1I7BBS8"/>
<proteinExistence type="inferred from homology"/>
<evidence type="ECO:0000259" key="3">
    <source>
        <dbReference type="Pfam" id="PF00582"/>
    </source>
</evidence>
<dbReference type="STRING" id="477690.SAMN05216474_2656"/>
<dbReference type="Gene3D" id="3.40.50.620">
    <property type="entry name" value="HUPs"/>
    <property type="match status" value="2"/>
</dbReference>
<evidence type="ECO:0000313" key="4">
    <source>
        <dbReference type="EMBL" id="SFT84594.1"/>
    </source>
</evidence>
<dbReference type="OrthoDB" id="9788959at2"/>
<dbReference type="InterPro" id="IPR006015">
    <property type="entry name" value="Universal_stress_UspA"/>
</dbReference>
<keyword evidence="2" id="KW-0175">Coiled coil</keyword>
<gene>
    <name evidence="4" type="ORF">SAMN05216474_2656</name>
</gene>
<dbReference type="PANTHER" id="PTHR46268:SF6">
    <property type="entry name" value="UNIVERSAL STRESS PROTEIN UP12"/>
    <property type="match status" value="1"/>
</dbReference>
<dbReference type="PRINTS" id="PR01438">
    <property type="entry name" value="UNVRSLSTRESS"/>
</dbReference>
<evidence type="ECO:0000256" key="2">
    <source>
        <dbReference type="SAM" id="Coils"/>
    </source>
</evidence>
<dbReference type="PANTHER" id="PTHR46268">
    <property type="entry name" value="STRESS RESPONSE PROTEIN NHAX"/>
    <property type="match status" value="1"/>
</dbReference>
<dbReference type="InterPro" id="IPR006016">
    <property type="entry name" value="UspA"/>
</dbReference>
<keyword evidence="5" id="KW-1185">Reference proteome</keyword>
<dbReference type="InterPro" id="IPR014729">
    <property type="entry name" value="Rossmann-like_a/b/a_fold"/>
</dbReference>
<reference evidence="4 5" key="1">
    <citation type="submission" date="2016-10" db="EMBL/GenBank/DDBJ databases">
        <authorList>
            <person name="de Groot N.N."/>
        </authorList>
    </citation>
    <scope>NUCLEOTIDE SEQUENCE [LARGE SCALE GENOMIC DNA]</scope>
    <source>
        <strain evidence="4 5">CGMCC 1.7005</strain>
    </source>
</reference>
<dbReference type="CDD" id="cd00293">
    <property type="entry name" value="USP-like"/>
    <property type="match status" value="2"/>
</dbReference>
<evidence type="ECO:0000256" key="1">
    <source>
        <dbReference type="ARBA" id="ARBA00008791"/>
    </source>
</evidence>
<dbReference type="RefSeq" id="WP_090251336.1">
    <property type="nucleotide sequence ID" value="NZ_FPAS01000005.1"/>
</dbReference>